<name>A0A1S7UAT3_9HYPH</name>
<dbReference type="GO" id="GO:0003677">
    <property type="term" value="F:DNA binding"/>
    <property type="evidence" value="ECO:0007669"/>
    <property type="project" value="UniProtKB-KW"/>
</dbReference>
<evidence type="ECO:0000256" key="4">
    <source>
        <dbReference type="ARBA" id="ARBA00023163"/>
    </source>
</evidence>
<accession>A0A1S7UAT3</accession>
<dbReference type="Gene3D" id="1.10.10.10">
    <property type="entry name" value="Winged helix-like DNA-binding domain superfamily/Winged helix DNA-binding domain"/>
    <property type="match status" value="1"/>
</dbReference>
<dbReference type="SUPFAM" id="SSF53850">
    <property type="entry name" value="Periplasmic binding protein-like II"/>
    <property type="match status" value="1"/>
</dbReference>
<organism evidence="9 10">
    <name type="scientific">Agrobacterium deltaense NCPPB 1641</name>
    <dbReference type="NCBI Taxonomy" id="1183425"/>
    <lineage>
        <taxon>Bacteria</taxon>
        <taxon>Pseudomonadati</taxon>
        <taxon>Pseudomonadota</taxon>
        <taxon>Alphaproteobacteria</taxon>
        <taxon>Hyphomicrobiales</taxon>
        <taxon>Rhizobiaceae</taxon>
        <taxon>Rhizobium/Agrobacterium group</taxon>
        <taxon>Agrobacterium</taxon>
    </lineage>
</organism>
<dbReference type="InterPro" id="IPR000847">
    <property type="entry name" value="LysR_HTH_N"/>
</dbReference>
<dbReference type="InterPro" id="IPR036388">
    <property type="entry name" value="WH-like_DNA-bd_sf"/>
</dbReference>
<dbReference type="InterPro" id="IPR036390">
    <property type="entry name" value="WH_DNA-bd_sf"/>
</dbReference>
<evidence type="ECO:0000256" key="2">
    <source>
        <dbReference type="ARBA" id="ARBA00023015"/>
    </source>
</evidence>
<comment type="function">
    <text evidence="5">Transcriptional regulator of the ttuABCDE tartrate utilization operon.</text>
</comment>
<gene>
    <name evidence="9" type="ORF">AGR7A_pAt20242</name>
</gene>
<comment type="caution">
    <text evidence="9">The sequence shown here is derived from an EMBL/GenBank/DDBJ whole genome shotgun (WGS) entry which is preliminary data.</text>
</comment>
<evidence type="ECO:0000313" key="9">
    <source>
        <dbReference type="EMBL" id="CVI63468.1"/>
    </source>
</evidence>
<evidence type="ECO:0000256" key="1">
    <source>
        <dbReference type="ARBA" id="ARBA00009437"/>
    </source>
</evidence>
<keyword evidence="2" id="KW-0805">Transcription regulation</keyword>
<reference evidence="9" key="1">
    <citation type="submission" date="2016-01" db="EMBL/GenBank/DDBJ databases">
        <authorList>
            <person name="Regsiter A."/>
            <person name="william w."/>
        </authorList>
    </citation>
    <scope>NUCLEOTIDE SEQUENCE</scope>
    <source>
        <strain evidence="9">NCPPB 1641</strain>
    </source>
</reference>
<evidence type="ECO:0000313" key="10">
    <source>
        <dbReference type="Proteomes" id="UP000192140"/>
    </source>
</evidence>
<evidence type="ECO:0000256" key="7">
    <source>
        <dbReference type="ARBA" id="ARBA00083243"/>
    </source>
</evidence>
<dbReference type="Proteomes" id="UP000192140">
    <property type="component" value="Unassembled WGS sequence"/>
</dbReference>
<dbReference type="GO" id="GO:0003700">
    <property type="term" value="F:DNA-binding transcription factor activity"/>
    <property type="evidence" value="ECO:0007669"/>
    <property type="project" value="InterPro"/>
</dbReference>
<dbReference type="EMBL" id="FCNP01000049">
    <property type="protein sequence ID" value="CVI63468.1"/>
    <property type="molecule type" value="Genomic_DNA"/>
</dbReference>
<evidence type="ECO:0000256" key="6">
    <source>
        <dbReference type="ARBA" id="ARBA00067332"/>
    </source>
</evidence>
<sequence>MTIFSEEHAAPRLGAPDPNDLMMFAAVVQQGSFKKAGERLGVPHSTISRRVIALENRLGEKLLHRTTRTITLTDFGGTVLGHAQQIAAEVEATVALVDSRTLEPSGHLRISIPTDFTSDMLASLMTRFLASYPRVLVDVDVSRRRVDLIAENFDVAVRIGDLHDDAALATRRVGTIDMGLYASPEYLDSLGVPESPAALMSHTVLHLNQRLGEPMRLRLQSDAETWEGSPAARMMANSPGILMHMALNGAGIAPLADHFVAENLRSGRLIRVLQDWRQAQIPIWAIIPGRRLLPLRTHLFIEALKKELSASRP</sequence>
<keyword evidence="3" id="KW-0238">DNA-binding</keyword>
<dbReference type="Gene3D" id="3.40.190.290">
    <property type="match status" value="1"/>
</dbReference>
<dbReference type="PANTHER" id="PTHR30537:SF5">
    <property type="entry name" value="HTH-TYPE TRANSCRIPTIONAL ACTIVATOR TTDR-RELATED"/>
    <property type="match status" value="1"/>
</dbReference>
<proteinExistence type="inferred from homology"/>
<dbReference type="InterPro" id="IPR058163">
    <property type="entry name" value="LysR-type_TF_proteobact-type"/>
</dbReference>
<dbReference type="InterPro" id="IPR005119">
    <property type="entry name" value="LysR_subst-bd"/>
</dbReference>
<keyword evidence="10" id="KW-1185">Reference proteome</keyword>
<protein>
    <recommendedName>
        <fullName evidence="6">HTH-type transcriptional regulator TtuA</fullName>
    </recommendedName>
    <alternativeName>
        <fullName evidence="7">Tartrate utilization transcriptional regulator</fullName>
    </alternativeName>
</protein>
<dbReference type="CDD" id="cd08422">
    <property type="entry name" value="PBP2_CrgA_like"/>
    <property type="match status" value="1"/>
</dbReference>
<dbReference type="FunFam" id="1.10.10.10:FF:000001">
    <property type="entry name" value="LysR family transcriptional regulator"/>
    <property type="match status" value="1"/>
</dbReference>
<comment type="similarity">
    <text evidence="1">Belongs to the LysR transcriptional regulatory family.</text>
</comment>
<keyword evidence="4" id="KW-0804">Transcription</keyword>
<evidence type="ECO:0000256" key="3">
    <source>
        <dbReference type="ARBA" id="ARBA00023125"/>
    </source>
</evidence>
<dbReference type="PROSITE" id="PS50931">
    <property type="entry name" value="HTH_LYSR"/>
    <property type="match status" value="1"/>
</dbReference>
<dbReference type="Pfam" id="PF03466">
    <property type="entry name" value="LysR_substrate"/>
    <property type="match status" value="1"/>
</dbReference>
<evidence type="ECO:0000256" key="5">
    <source>
        <dbReference type="ARBA" id="ARBA00054626"/>
    </source>
</evidence>
<dbReference type="SUPFAM" id="SSF46785">
    <property type="entry name" value="Winged helix' DNA-binding domain"/>
    <property type="match status" value="1"/>
</dbReference>
<feature type="domain" description="HTH lysR-type" evidence="8">
    <location>
        <begin position="16"/>
        <end position="73"/>
    </location>
</feature>
<dbReference type="Pfam" id="PF00126">
    <property type="entry name" value="HTH_1"/>
    <property type="match status" value="1"/>
</dbReference>
<evidence type="ECO:0000259" key="8">
    <source>
        <dbReference type="PROSITE" id="PS50931"/>
    </source>
</evidence>
<dbReference type="PANTHER" id="PTHR30537">
    <property type="entry name" value="HTH-TYPE TRANSCRIPTIONAL REGULATOR"/>
    <property type="match status" value="1"/>
</dbReference>
<dbReference type="AlphaFoldDB" id="A0A1S7UAT3"/>